<dbReference type="SUPFAM" id="SSF52540">
    <property type="entry name" value="P-loop containing nucleoside triphosphate hydrolases"/>
    <property type="match status" value="1"/>
</dbReference>
<dbReference type="GO" id="GO:0016787">
    <property type="term" value="F:hydrolase activity"/>
    <property type="evidence" value="ECO:0007669"/>
    <property type="project" value="UniProtKB-KW"/>
</dbReference>
<evidence type="ECO:0000256" key="4">
    <source>
        <dbReference type="ARBA" id="ARBA00023134"/>
    </source>
</evidence>
<dbReference type="Pfam" id="PF03029">
    <property type="entry name" value="ATP_bind_1"/>
    <property type="match status" value="1"/>
</dbReference>
<dbReference type="RefSeq" id="WP_176739037.1">
    <property type="nucleotide sequence ID" value="NZ_FMCU01000009.1"/>
</dbReference>
<dbReference type="PANTHER" id="PTHR42708">
    <property type="entry name" value="ATP/GTP-BINDING PROTEIN-RELATED"/>
    <property type="match status" value="1"/>
</dbReference>
<dbReference type="PANTHER" id="PTHR42708:SF1">
    <property type="entry name" value="GLIDING MOTILITY PROTEIN MGLA"/>
    <property type="match status" value="1"/>
</dbReference>
<feature type="compositionally biased region" description="Pro residues" evidence="5">
    <location>
        <begin position="31"/>
        <end position="60"/>
    </location>
</feature>
<dbReference type="Proteomes" id="UP000198797">
    <property type="component" value="Unassembled WGS sequence"/>
</dbReference>
<keyword evidence="4" id="KW-0342">GTP-binding</keyword>
<accession>A0A1C4ZB91</accession>
<dbReference type="InterPro" id="IPR052705">
    <property type="entry name" value="Gliding_Motility_GTPase"/>
</dbReference>
<evidence type="ECO:0000256" key="2">
    <source>
        <dbReference type="ARBA" id="ARBA00022741"/>
    </source>
</evidence>
<evidence type="ECO:0008006" key="8">
    <source>
        <dbReference type="Google" id="ProtNLM"/>
    </source>
</evidence>
<dbReference type="CDD" id="cd00882">
    <property type="entry name" value="Ras_like_GTPase"/>
    <property type="match status" value="1"/>
</dbReference>
<name>A0A1C4ZB91_9ACTN</name>
<dbReference type="Gene3D" id="3.40.50.300">
    <property type="entry name" value="P-loop containing nucleotide triphosphate hydrolases"/>
    <property type="match status" value="1"/>
</dbReference>
<evidence type="ECO:0000256" key="3">
    <source>
        <dbReference type="ARBA" id="ARBA00022801"/>
    </source>
</evidence>
<keyword evidence="7" id="KW-1185">Reference proteome</keyword>
<evidence type="ECO:0000256" key="5">
    <source>
        <dbReference type="SAM" id="MobiDB-lite"/>
    </source>
</evidence>
<proteinExistence type="inferred from homology"/>
<dbReference type="AlphaFoldDB" id="A0A1C4ZB91"/>
<evidence type="ECO:0000313" key="6">
    <source>
        <dbReference type="EMBL" id="SCF30205.1"/>
    </source>
</evidence>
<organism evidence="6 7">
    <name type="scientific">Micromonospora matsumotoense</name>
    <dbReference type="NCBI Taxonomy" id="121616"/>
    <lineage>
        <taxon>Bacteria</taxon>
        <taxon>Bacillati</taxon>
        <taxon>Actinomycetota</taxon>
        <taxon>Actinomycetes</taxon>
        <taxon>Micromonosporales</taxon>
        <taxon>Micromonosporaceae</taxon>
        <taxon>Micromonospora</taxon>
    </lineage>
</organism>
<protein>
    <recommendedName>
        <fullName evidence="8">Signal recognition particle receptor subunit beta, a GTPase</fullName>
    </recommendedName>
</protein>
<evidence type="ECO:0000313" key="7">
    <source>
        <dbReference type="Proteomes" id="UP000198797"/>
    </source>
</evidence>
<reference evidence="7" key="1">
    <citation type="submission" date="2016-06" db="EMBL/GenBank/DDBJ databases">
        <authorList>
            <person name="Varghese N."/>
            <person name="Submissions Spin"/>
        </authorList>
    </citation>
    <scope>NUCLEOTIDE SEQUENCE [LARGE SCALE GENOMIC DNA]</scope>
    <source>
        <strain evidence="7">DSM 44100</strain>
    </source>
</reference>
<feature type="region of interest" description="Disordered" evidence="5">
    <location>
        <begin position="1"/>
        <end position="68"/>
    </location>
</feature>
<keyword evidence="2" id="KW-0547">Nucleotide-binding</keyword>
<gene>
    <name evidence="6" type="ORF">GA0070216_10936</name>
</gene>
<dbReference type="STRING" id="121616.GA0070216_10936"/>
<dbReference type="GO" id="GO:0005525">
    <property type="term" value="F:GTP binding"/>
    <property type="evidence" value="ECO:0007669"/>
    <property type="project" value="UniProtKB-KW"/>
</dbReference>
<dbReference type="PRINTS" id="PR00449">
    <property type="entry name" value="RASTRNSFRMNG"/>
</dbReference>
<evidence type="ECO:0000256" key="1">
    <source>
        <dbReference type="ARBA" id="ARBA00005290"/>
    </source>
</evidence>
<dbReference type="InterPro" id="IPR004130">
    <property type="entry name" value="Gpn"/>
</dbReference>
<dbReference type="InterPro" id="IPR027417">
    <property type="entry name" value="P-loop_NTPase"/>
</dbReference>
<dbReference type="EMBL" id="FMCU01000009">
    <property type="protein sequence ID" value="SCF30205.1"/>
    <property type="molecule type" value="Genomic_DNA"/>
</dbReference>
<comment type="similarity">
    <text evidence="1">Belongs to the GPN-loop GTPase family.</text>
</comment>
<sequence>MDSVRSPEWPVAPLGGLAANSASARYGQPVGGPPTAPPHPPSAPPPPPYRPPTATAPPAPDTRTGPAVAPPIPVKLLIAGGFGVGKTTTVGAISEIAPLTTEAEMTSAGIGVDDPGTHSAKTTTTVAMDFGCVTIDRSLKLYLFGTPGQHRFGFMWDDLARGALGALVVVDSSRLDDCYPAIDFFERARLPFVVGVNTFDGRLTHELGAIRWALAIGDHVPLVQFDARDRLSVRDALLVVLDRALDRAVREKGV</sequence>
<keyword evidence="3" id="KW-0378">Hydrolase</keyword>